<dbReference type="SUPFAM" id="SSF52540">
    <property type="entry name" value="P-loop containing nucleoside triphosphate hydrolases"/>
    <property type="match status" value="1"/>
</dbReference>
<dbReference type="RefSeq" id="WP_053791933.1">
    <property type="nucleotide sequence ID" value="NZ_JXCY01000007.1"/>
</dbReference>
<keyword evidence="7 8" id="KW-0472">Membrane</keyword>
<dbReference type="InterPro" id="IPR015856">
    <property type="entry name" value="ABC_transpr_CbiO/EcfA_su"/>
</dbReference>
<dbReference type="Proteomes" id="UP000037778">
    <property type="component" value="Unassembled WGS sequence"/>
</dbReference>
<dbReference type="FunFam" id="3.40.50.300:FF:000224">
    <property type="entry name" value="Energy-coupling factor transporter ATP-binding protein EcfA"/>
    <property type="match status" value="1"/>
</dbReference>
<evidence type="ECO:0000256" key="7">
    <source>
        <dbReference type="ARBA" id="ARBA00023136"/>
    </source>
</evidence>
<protein>
    <recommendedName>
        <fullName evidence="8">Energy-coupling factor transporter ATP-binding protein EcfA2</fullName>
        <ecNumber evidence="8">7.-.-.-</ecNumber>
    </recommendedName>
</protein>
<comment type="similarity">
    <text evidence="8">Belongs to the ABC transporter superfamily. Energy-coupling factor EcfA family.</text>
</comment>
<keyword evidence="5 8" id="KW-0067">ATP-binding</keyword>
<comment type="subunit">
    <text evidence="8">Forms a stable energy-coupling factor (ECF) transporter complex composed of 2 membrane-embedded substrate-binding proteins (S component), 2 ATP-binding proteins (A component) and 2 transmembrane proteins (T component).</text>
</comment>
<dbReference type="Pfam" id="PF00005">
    <property type="entry name" value="ABC_tran"/>
    <property type="match status" value="1"/>
</dbReference>
<dbReference type="GO" id="GO:0042626">
    <property type="term" value="F:ATPase-coupled transmembrane transporter activity"/>
    <property type="evidence" value="ECO:0007669"/>
    <property type="project" value="TreeGrafter"/>
</dbReference>
<evidence type="ECO:0000256" key="3">
    <source>
        <dbReference type="ARBA" id="ARBA00022475"/>
    </source>
</evidence>
<sequence>MDNAILFKNVSHVYQENTPLEFHALEDVSLKIKSGSFVSIIGKTGSGKSTLIKHINALLKPTSGSVTIGDKKITSHTNNKHLKPLRQKIGMVFQFPEQQLFAETVEEDIAFGPSNFGVEGEELNDTVMHAADLVHLDHDLLKKSPFDLSGGQKRRVAIAGVLAMNPEILVLDEPTAGLDLEGQQYILDLIRRLNREENMTIVLVSHQMDDVAKYSDRVVVMSGGKIVKKCYPDELFTDVDFLNKYDLQVPETVKITKDLADKGVELDKLSLDADELINGIINKLRNEDKDE</sequence>
<gene>
    <name evidence="10" type="ORF">RZ71_00510</name>
</gene>
<accession>A0A0M9DBK0</accession>
<dbReference type="GO" id="GO:0016887">
    <property type="term" value="F:ATP hydrolysis activity"/>
    <property type="evidence" value="ECO:0007669"/>
    <property type="project" value="InterPro"/>
</dbReference>
<keyword evidence="4 8" id="KW-0547">Nucleotide-binding</keyword>
<dbReference type="PROSITE" id="PS50893">
    <property type="entry name" value="ABC_TRANSPORTER_2"/>
    <property type="match status" value="1"/>
</dbReference>
<dbReference type="SMART" id="SM00382">
    <property type="entry name" value="AAA"/>
    <property type="match status" value="1"/>
</dbReference>
<dbReference type="EMBL" id="JXCY01000007">
    <property type="protein sequence ID" value="KOY75633.1"/>
    <property type="molecule type" value="Genomic_DNA"/>
</dbReference>
<keyword evidence="6" id="KW-1278">Translocase</keyword>
<evidence type="ECO:0000259" key="9">
    <source>
        <dbReference type="PROSITE" id="PS50893"/>
    </source>
</evidence>
<dbReference type="InterPro" id="IPR003439">
    <property type="entry name" value="ABC_transporter-like_ATP-bd"/>
</dbReference>
<comment type="subcellular location">
    <subcellularLocation>
        <location evidence="1 8">Cell membrane</location>
        <topology evidence="1 8">Peripheral membrane protein</topology>
    </subcellularLocation>
</comment>
<dbReference type="PATRIC" id="fig|148814.8.peg.975"/>
<evidence type="ECO:0000256" key="5">
    <source>
        <dbReference type="ARBA" id="ARBA00022840"/>
    </source>
</evidence>
<evidence type="ECO:0000256" key="2">
    <source>
        <dbReference type="ARBA" id="ARBA00022448"/>
    </source>
</evidence>
<dbReference type="InterPro" id="IPR017871">
    <property type="entry name" value="ABC_transporter-like_CS"/>
</dbReference>
<dbReference type="AlphaFoldDB" id="A0A0M9DBK0"/>
<dbReference type="PANTHER" id="PTHR43553">
    <property type="entry name" value="HEAVY METAL TRANSPORTER"/>
    <property type="match status" value="1"/>
</dbReference>
<reference evidence="10 11" key="1">
    <citation type="journal article" date="2015" name="Genome Biol. Evol.">
        <title>Functionally Structured Genomes in Lactobacillus kunkeei Colonizing the Honey Crop and Food Products of Honeybees and Stingless Bees.</title>
        <authorList>
            <person name="Tamarit D."/>
            <person name="Ellegaard K.M."/>
            <person name="Wikander J."/>
            <person name="Olofsson T."/>
            <person name="Vasquez A."/>
            <person name="Andersson S.G."/>
        </authorList>
    </citation>
    <scope>NUCLEOTIDE SEQUENCE [LARGE SCALE GENOMIC DNA]</scope>
    <source>
        <strain evidence="10 11">LAko</strain>
    </source>
</reference>
<evidence type="ECO:0000256" key="6">
    <source>
        <dbReference type="ARBA" id="ARBA00022967"/>
    </source>
</evidence>
<dbReference type="InterPro" id="IPR027417">
    <property type="entry name" value="P-loop_NTPase"/>
</dbReference>
<dbReference type="InterPro" id="IPR050095">
    <property type="entry name" value="ECF_ABC_transporter_ATP-bd"/>
</dbReference>
<evidence type="ECO:0000313" key="10">
    <source>
        <dbReference type="EMBL" id="KOY75633.1"/>
    </source>
</evidence>
<evidence type="ECO:0000313" key="11">
    <source>
        <dbReference type="Proteomes" id="UP000037778"/>
    </source>
</evidence>
<dbReference type="CDD" id="cd03225">
    <property type="entry name" value="ABC_cobalt_CbiO_domain1"/>
    <property type="match status" value="1"/>
</dbReference>
<dbReference type="PANTHER" id="PTHR43553:SF27">
    <property type="entry name" value="ENERGY-COUPLING FACTOR TRANSPORTER ATP-BINDING PROTEIN ECFA2"/>
    <property type="match status" value="1"/>
</dbReference>
<dbReference type="NCBIfam" id="TIGR04521">
    <property type="entry name" value="ECF_ATPase_2"/>
    <property type="match status" value="1"/>
</dbReference>
<dbReference type="EC" id="7.-.-.-" evidence="8"/>
<dbReference type="PROSITE" id="PS00211">
    <property type="entry name" value="ABC_TRANSPORTER_1"/>
    <property type="match status" value="1"/>
</dbReference>
<dbReference type="Gene3D" id="3.40.50.300">
    <property type="entry name" value="P-loop containing nucleotide triphosphate hydrolases"/>
    <property type="match status" value="1"/>
</dbReference>
<dbReference type="InterPro" id="IPR030946">
    <property type="entry name" value="EcfA2"/>
</dbReference>
<dbReference type="GO" id="GO:0043190">
    <property type="term" value="C:ATP-binding cassette (ABC) transporter complex"/>
    <property type="evidence" value="ECO:0007669"/>
    <property type="project" value="TreeGrafter"/>
</dbReference>
<evidence type="ECO:0000256" key="1">
    <source>
        <dbReference type="ARBA" id="ARBA00004202"/>
    </source>
</evidence>
<dbReference type="InterPro" id="IPR003593">
    <property type="entry name" value="AAA+_ATPase"/>
</dbReference>
<organism evidence="10 11">
    <name type="scientific">Apilactobacillus kunkeei</name>
    <dbReference type="NCBI Taxonomy" id="148814"/>
    <lineage>
        <taxon>Bacteria</taxon>
        <taxon>Bacillati</taxon>
        <taxon>Bacillota</taxon>
        <taxon>Bacilli</taxon>
        <taxon>Lactobacillales</taxon>
        <taxon>Lactobacillaceae</taxon>
        <taxon>Apilactobacillus</taxon>
    </lineage>
</organism>
<dbReference type="GO" id="GO:0005524">
    <property type="term" value="F:ATP binding"/>
    <property type="evidence" value="ECO:0007669"/>
    <property type="project" value="UniProtKB-UniRule"/>
</dbReference>
<comment type="caution">
    <text evidence="10">The sequence shown here is derived from an EMBL/GenBank/DDBJ whole genome shotgun (WGS) entry which is preliminary data.</text>
</comment>
<name>A0A0M9DBK0_9LACO</name>
<feature type="domain" description="ABC transporter" evidence="9">
    <location>
        <begin position="5"/>
        <end position="248"/>
    </location>
</feature>
<comment type="function">
    <text evidence="8">ATP-binding (A) component of a common energy-coupling factor (ECF) ABC-transporter complex.</text>
</comment>
<proteinExistence type="inferred from homology"/>
<keyword evidence="3 8" id="KW-1003">Cell membrane</keyword>
<keyword evidence="11" id="KW-1185">Reference proteome</keyword>
<evidence type="ECO:0000256" key="4">
    <source>
        <dbReference type="ARBA" id="ARBA00022741"/>
    </source>
</evidence>
<keyword evidence="2 8" id="KW-0813">Transport</keyword>
<evidence type="ECO:0000256" key="8">
    <source>
        <dbReference type="RuleBase" id="RU365104"/>
    </source>
</evidence>